<gene>
    <name evidence="1" type="ORF">LQ567_21570</name>
</gene>
<protein>
    <recommendedName>
        <fullName evidence="3">Beta-galactosidase trimerisation domain-containing protein</fullName>
    </recommendedName>
</protein>
<evidence type="ECO:0000313" key="1">
    <source>
        <dbReference type="EMBL" id="MCD2425388.1"/>
    </source>
</evidence>
<dbReference type="Gene3D" id="3.40.50.880">
    <property type="match status" value="1"/>
</dbReference>
<evidence type="ECO:0008006" key="3">
    <source>
        <dbReference type="Google" id="ProtNLM"/>
    </source>
</evidence>
<keyword evidence="2" id="KW-1185">Reference proteome</keyword>
<dbReference type="InterPro" id="IPR029062">
    <property type="entry name" value="Class_I_gatase-like"/>
</dbReference>
<organism evidence="1 2">
    <name type="scientific">Niabella pedocola</name>
    <dbReference type="NCBI Taxonomy" id="1752077"/>
    <lineage>
        <taxon>Bacteria</taxon>
        <taxon>Pseudomonadati</taxon>
        <taxon>Bacteroidota</taxon>
        <taxon>Chitinophagia</taxon>
        <taxon>Chitinophagales</taxon>
        <taxon>Chitinophagaceae</taxon>
        <taxon>Niabella</taxon>
    </lineage>
</organism>
<comment type="caution">
    <text evidence="1">The sequence shown here is derived from an EMBL/GenBank/DDBJ whole genome shotgun (WGS) entry which is preliminary data.</text>
</comment>
<proteinExistence type="predicted"/>
<evidence type="ECO:0000313" key="2">
    <source>
        <dbReference type="Proteomes" id="UP001199816"/>
    </source>
</evidence>
<sequence length="701" mass="80061">MQPSAVQAQEKTAFQIAAPWNEVYDVRSDVAIVYGINDAGGAFEKRVKGWRDKGYQVHFMTGIAWGQYQDYFKGAFDGKPHFDEGQVQQNGDTIWHGKDVPYIVPSENYLRYIKTHLKRAIDAGVTAIHLEEPEFWARAGYSTAFKKEWQQYYGSAWRPQHESPEATYLSSKLKYHLYLRTLQEAFSYVKTYARSQGKVVRCYVPTHSLLNYASWRIVSPEASLASLKDMDGYIAQVWTGTSREPVYYNGVKKERVFENAFLEYGSMVSMTAPAGKKMFFLTDPIEDWPRTWDDYKKNYQATFTAQLLYPTVANYEVMPWPNRIYQGRFKLENDSVRQPISKAYATQMQVMVNALNTMPLSSNKISGSHGIGVLVSNSMMFQRFPTHAGYEDPQLSNFYGMALPLLKKGIPVETVHMENLEQAHVLKDIRVLIMSYANMKPLSQQYHQVLNRWVRSGGILLYYGRDNDPFQSVSEWWNSNGLSYKTPSEDLFRLFHFSEGQPGFVKTGNGWVVVTRMDPKELVLEPGRDTAFLALVKKAYARSGAGTLEEKNHFILKRGPYIIAAALDENDDKKPLLLKGPLVDLFDPELPVLTQKELQPGQQAFLYDLKTIKNKNPLILAAAGRAYEERYRQGLYTFLLKSPTGTMNAMRIYLPASPKTITLTRDGTPARLIKNDWDAASNTLLLQFENDSRGIQARIQL</sequence>
<dbReference type="EMBL" id="JAJNEC010000007">
    <property type="protein sequence ID" value="MCD2425388.1"/>
    <property type="molecule type" value="Genomic_DNA"/>
</dbReference>
<dbReference type="Proteomes" id="UP001199816">
    <property type="component" value="Unassembled WGS sequence"/>
</dbReference>
<name>A0ABS8PWD8_9BACT</name>
<accession>A0ABS8PWD8</accession>
<reference evidence="1 2" key="1">
    <citation type="submission" date="2021-11" db="EMBL/GenBank/DDBJ databases">
        <title>Genomic of Niabella pedocola.</title>
        <authorList>
            <person name="Wu T."/>
        </authorList>
    </citation>
    <scope>NUCLEOTIDE SEQUENCE [LARGE SCALE GENOMIC DNA]</scope>
    <source>
        <strain evidence="1 2">JCM 31011</strain>
    </source>
</reference>